<name>A0A1I1AD16_9FIRM</name>
<reference evidence="1 2" key="1">
    <citation type="submission" date="2016-10" db="EMBL/GenBank/DDBJ databases">
        <authorList>
            <person name="de Groot N.N."/>
        </authorList>
    </citation>
    <scope>NUCLEOTIDE SEQUENCE [LARGE SCALE GENOMIC DNA]</scope>
    <source>
        <strain evidence="1 2">DSM 5522</strain>
    </source>
</reference>
<dbReference type="STRING" id="1120918.SAMN05216249_1259"/>
<dbReference type="AlphaFoldDB" id="A0A1I1AD16"/>
<sequence>MNEFREALSDFVNNFAYTGAIIHLVNRGYSIDRIIREEKVPCSREHIVKVIEKNKDKITISLEDFEW</sequence>
<organism evidence="1 2">
    <name type="scientific">Acetitomaculum ruminis DSM 5522</name>
    <dbReference type="NCBI Taxonomy" id="1120918"/>
    <lineage>
        <taxon>Bacteria</taxon>
        <taxon>Bacillati</taxon>
        <taxon>Bacillota</taxon>
        <taxon>Clostridia</taxon>
        <taxon>Lachnospirales</taxon>
        <taxon>Lachnospiraceae</taxon>
        <taxon>Acetitomaculum</taxon>
    </lineage>
</organism>
<dbReference type="RefSeq" id="WP_092874512.1">
    <property type="nucleotide sequence ID" value="NZ_FOJY01000025.1"/>
</dbReference>
<evidence type="ECO:0000313" key="1">
    <source>
        <dbReference type="EMBL" id="SFB35884.1"/>
    </source>
</evidence>
<dbReference type="EMBL" id="FOJY01000025">
    <property type="protein sequence ID" value="SFB35884.1"/>
    <property type="molecule type" value="Genomic_DNA"/>
</dbReference>
<dbReference type="OrthoDB" id="2044276at2"/>
<gene>
    <name evidence="1" type="ORF">SAMN05216249_1259</name>
</gene>
<evidence type="ECO:0000313" key="2">
    <source>
        <dbReference type="Proteomes" id="UP000198838"/>
    </source>
</evidence>
<keyword evidence="2" id="KW-1185">Reference proteome</keyword>
<proteinExistence type="predicted"/>
<dbReference type="Proteomes" id="UP000198838">
    <property type="component" value="Unassembled WGS sequence"/>
</dbReference>
<accession>A0A1I1AD16</accession>
<protein>
    <submittedName>
        <fullName evidence="1">Uncharacterized protein</fullName>
    </submittedName>
</protein>